<dbReference type="EMBL" id="BMNM01000012">
    <property type="protein sequence ID" value="GGI84934.1"/>
    <property type="molecule type" value="Genomic_DNA"/>
</dbReference>
<reference evidence="2" key="1">
    <citation type="journal article" date="2014" name="Int. J. Syst. Evol. Microbiol.">
        <title>Complete genome sequence of Corynebacterium casei LMG S-19264T (=DSM 44701T), isolated from a smear-ripened cheese.</title>
        <authorList>
            <consortium name="US DOE Joint Genome Institute (JGI-PGF)"/>
            <person name="Walter F."/>
            <person name="Albersmeier A."/>
            <person name="Kalinowski J."/>
            <person name="Ruckert C."/>
        </authorList>
    </citation>
    <scope>NUCLEOTIDE SEQUENCE</scope>
    <source>
        <strain evidence="2">JCM 11219</strain>
    </source>
</reference>
<reference evidence="1" key="4">
    <citation type="journal article" date="2023" name="Microbiol. Resour. Announc.">
        <title>Complete Genome Sequence of Vulcanisaeta souniana Strain IC-059, a Hyperthermophilic Archaeon Isolated from Hot Spring Water in Japan.</title>
        <authorList>
            <person name="Kato S."/>
            <person name="Itoh T."/>
            <person name="Wu L."/>
            <person name="Ma J."/>
            <person name="Ohkuma M."/>
        </authorList>
    </citation>
    <scope>NUCLEOTIDE SEQUENCE</scope>
    <source>
        <strain evidence="1">JCM 11219</strain>
    </source>
</reference>
<dbReference type="EMBL" id="AP026830">
    <property type="protein sequence ID" value="BDR91275.1"/>
    <property type="molecule type" value="Genomic_DNA"/>
</dbReference>
<dbReference type="Proteomes" id="UP000657075">
    <property type="component" value="Unassembled WGS sequence"/>
</dbReference>
<sequence>MRDPIMATRDQVNPFYEQMSGIYVGIDLALPGRRRTGVGVLNTVEPMYFVNTLSSREELVSFALGQKPSFVCIDAPLGLPRHGFNRLIEIKARKLGLRLLPPLLGSMRLLTMYGIQVANYLRQVNIKVLEVHPTSTLKVLGMDRQGFMRIITSSLRGPQVSNVHEIDALVSAFTCLLHDHGCTEALTGYGDDEGALIIPRSDCEIQVLLRGYA</sequence>
<dbReference type="Proteomes" id="UP001060771">
    <property type="component" value="Chromosome"/>
</dbReference>
<reference evidence="4" key="3">
    <citation type="submission" date="2022-09" db="EMBL/GenBank/DDBJ databases">
        <title>Complete genome sequence of Vulcanisaeta souniana.</title>
        <authorList>
            <person name="Kato S."/>
            <person name="Itoh T."/>
            <person name="Ohkuma M."/>
        </authorList>
    </citation>
    <scope>NUCLEOTIDE SEQUENCE [LARGE SCALE GENOMIC DNA]</scope>
    <source>
        <strain evidence="4">JCM 11219</strain>
    </source>
</reference>
<proteinExistence type="predicted"/>
<reference evidence="2" key="2">
    <citation type="submission" date="2020-09" db="EMBL/GenBank/DDBJ databases">
        <authorList>
            <person name="Sun Q."/>
            <person name="Ohkuma M."/>
        </authorList>
    </citation>
    <scope>NUCLEOTIDE SEQUENCE</scope>
    <source>
        <strain evidence="2">JCM 11219</strain>
    </source>
</reference>
<organism evidence="2 3">
    <name type="scientific">Vulcanisaeta souniana JCM 11219</name>
    <dbReference type="NCBI Taxonomy" id="1293586"/>
    <lineage>
        <taxon>Archaea</taxon>
        <taxon>Thermoproteota</taxon>
        <taxon>Thermoprotei</taxon>
        <taxon>Thermoproteales</taxon>
        <taxon>Thermoproteaceae</taxon>
        <taxon>Vulcanisaeta</taxon>
    </lineage>
</organism>
<keyword evidence="4" id="KW-1185">Reference proteome</keyword>
<evidence type="ECO:0000313" key="2">
    <source>
        <dbReference type="EMBL" id="GGI84934.1"/>
    </source>
</evidence>
<name>A0A830EK76_9CREN</name>
<gene>
    <name evidence="2" type="ORF">GCM10007112_22390</name>
    <name evidence="1" type="ORF">Vsou_03680</name>
</gene>
<evidence type="ECO:0000313" key="4">
    <source>
        <dbReference type="Proteomes" id="UP001060771"/>
    </source>
</evidence>
<evidence type="ECO:0000313" key="3">
    <source>
        <dbReference type="Proteomes" id="UP000657075"/>
    </source>
</evidence>
<protein>
    <submittedName>
        <fullName evidence="2">Nuclease</fullName>
    </submittedName>
</protein>
<accession>A0A830EK76</accession>
<evidence type="ECO:0000313" key="1">
    <source>
        <dbReference type="EMBL" id="BDR91275.1"/>
    </source>
</evidence>
<dbReference type="AlphaFoldDB" id="A0A830EK76"/>